<dbReference type="InterPro" id="IPR029063">
    <property type="entry name" value="SAM-dependent_MTases_sf"/>
</dbReference>
<dbReference type="SUPFAM" id="SSF53335">
    <property type="entry name" value="S-adenosyl-L-methionine-dependent methyltransferases"/>
    <property type="match status" value="1"/>
</dbReference>
<evidence type="ECO:0000256" key="5">
    <source>
        <dbReference type="PROSITE-ProRule" id="PRU01023"/>
    </source>
</evidence>
<protein>
    <submittedName>
        <fullName evidence="7">Fmu (Sun) domain protein</fullName>
    </submittedName>
</protein>
<name>F0S9D9_PSESL</name>
<dbReference type="PRINTS" id="PR02008">
    <property type="entry name" value="RCMTFAMILY"/>
</dbReference>
<dbReference type="InterPro" id="IPR001678">
    <property type="entry name" value="MeTrfase_RsmB-F_NOP2_dom"/>
</dbReference>
<keyword evidence="1 5" id="KW-0489">Methyltransferase</keyword>
<sequence length="387" mass="44994">MKAFHQLSTVQNILASYKEDQPLHRFLTQFYKRNKQMGSRDRKISSQLIYNYYRMGKALEQLPLQDRLVVAEFLCNQEKSTYLDYYKPEWVKYLSSPISEKIDKVKESYPTFSMNDVFPFSEHLSTEVNKGEFIESQFVQPDLFVRVKRSATADFEFRLRQQEVSYKKLSEITYAFKNGAKLDQIILDKGSFEVQDLSSQKVGDVFKPQRWDKWWDCCAASGGKSLMLLDEQPDIKLLVSDIRESILENLKERFIEAGIKGFQAKVLDLTQNPAVFLHDYEFDGIILDAPCSGSGTWGRTPEMIAQFSKSKISFFRDLQRKIASNVIPFLKQGKPLIYITCSVFKEENEEQTDWLCKQFGLTLESQQIIKGYKDKADSMFVARLLKV</sequence>
<proteinExistence type="inferred from homology"/>
<evidence type="ECO:0000256" key="1">
    <source>
        <dbReference type="ARBA" id="ARBA00022603"/>
    </source>
</evidence>
<dbReference type="HOGENOM" id="CLU_713402_0_0_10"/>
<feature type="active site" description="Nucleophile" evidence="5">
    <location>
        <position position="341"/>
    </location>
</feature>
<dbReference type="InterPro" id="IPR049560">
    <property type="entry name" value="MeTrfase_RsmB-F_NOP2_cat"/>
</dbReference>
<dbReference type="Proteomes" id="UP000000310">
    <property type="component" value="Chromosome"/>
</dbReference>
<keyword evidence="2 5" id="KW-0808">Transferase</keyword>
<dbReference type="Pfam" id="PF01189">
    <property type="entry name" value="Methyltr_RsmB-F"/>
    <property type="match status" value="1"/>
</dbReference>
<reference evidence="7 8" key="1">
    <citation type="journal article" date="2011" name="Stand. Genomic Sci.">
        <title>Complete genome sequence of the gliding, heparinolytic Pedobacter saltans type strain (113).</title>
        <authorList>
            <person name="Liolios K."/>
            <person name="Sikorski J."/>
            <person name="Lu M."/>
            <person name="Nolan M."/>
            <person name="Lapidus A."/>
            <person name="Lucas S."/>
            <person name="Hammon N."/>
            <person name="Deshpande S."/>
            <person name="Cheng J.F."/>
            <person name="Tapia R."/>
            <person name="Han C."/>
            <person name="Goodwin L."/>
            <person name="Pitluck S."/>
            <person name="Huntemann M."/>
            <person name="Ivanova N."/>
            <person name="Pagani I."/>
            <person name="Mavromatis K."/>
            <person name="Ovchinikova G."/>
            <person name="Pati A."/>
            <person name="Chen A."/>
            <person name="Palaniappan K."/>
            <person name="Land M."/>
            <person name="Hauser L."/>
            <person name="Brambilla E.M."/>
            <person name="Kotsyurbenko O."/>
            <person name="Rohde M."/>
            <person name="Tindall B.J."/>
            <person name="Abt B."/>
            <person name="Goker M."/>
            <person name="Detter J.C."/>
            <person name="Woyke T."/>
            <person name="Bristow J."/>
            <person name="Eisen J.A."/>
            <person name="Markowitz V."/>
            <person name="Hugenholtz P."/>
            <person name="Klenk H.P."/>
            <person name="Kyrpides N.C."/>
        </authorList>
    </citation>
    <scope>NUCLEOTIDE SEQUENCE [LARGE SCALE GENOMIC DNA]</scope>
    <source>
        <strain evidence="8">ATCC 51119 / DSM 12145 / JCM 21818 / LMG 10337 / NBRC 100064 / NCIMB 13643</strain>
    </source>
</reference>
<dbReference type="STRING" id="762903.Pedsa_1936"/>
<evidence type="ECO:0000256" key="2">
    <source>
        <dbReference type="ARBA" id="ARBA00022679"/>
    </source>
</evidence>
<dbReference type="PROSITE" id="PS51686">
    <property type="entry name" value="SAM_MT_RSMB_NOP"/>
    <property type="match status" value="1"/>
</dbReference>
<dbReference type="PANTHER" id="PTHR22807:SF30">
    <property type="entry name" value="28S RRNA (CYTOSINE(4447)-C(5))-METHYLTRANSFERASE-RELATED"/>
    <property type="match status" value="1"/>
</dbReference>
<organism evidence="7 8">
    <name type="scientific">Pseudopedobacter saltans (strain ATCC 51119 / DSM 12145 / JCM 21818 / CCUG 39354 / LMG 10337 / NBRC 100064 / NCIMB 13643)</name>
    <name type="common">Pedobacter saltans</name>
    <dbReference type="NCBI Taxonomy" id="762903"/>
    <lineage>
        <taxon>Bacteria</taxon>
        <taxon>Pseudomonadati</taxon>
        <taxon>Bacteroidota</taxon>
        <taxon>Sphingobacteriia</taxon>
        <taxon>Sphingobacteriales</taxon>
        <taxon>Sphingobacteriaceae</taxon>
        <taxon>Pseudopedobacter</taxon>
    </lineage>
</organism>
<dbReference type="GO" id="GO:0008173">
    <property type="term" value="F:RNA methyltransferase activity"/>
    <property type="evidence" value="ECO:0007669"/>
    <property type="project" value="InterPro"/>
</dbReference>
<keyword evidence="8" id="KW-1185">Reference proteome</keyword>
<keyword evidence="3 5" id="KW-0949">S-adenosyl-L-methionine</keyword>
<gene>
    <name evidence="7" type="ordered locus">Pedsa_1936</name>
</gene>
<dbReference type="RefSeq" id="WP_013632976.1">
    <property type="nucleotide sequence ID" value="NC_015177.1"/>
</dbReference>
<evidence type="ECO:0000313" key="7">
    <source>
        <dbReference type="EMBL" id="ADY52489.1"/>
    </source>
</evidence>
<feature type="binding site" evidence="5">
    <location>
        <position position="241"/>
    </location>
    <ligand>
        <name>S-adenosyl-L-methionine</name>
        <dbReference type="ChEBI" id="CHEBI:59789"/>
    </ligand>
</feature>
<dbReference type="PANTHER" id="PTHR22807">
    <property type="entry name" value="NOP2 YEAST -RELATED NOL1/NOP2/FMU SUN DOMAIN-CONTAINING"/>
    <property type="match status" value="1"/>
</dbReference>
<evidence type="ECO:0000313" key="8">
    <source>
        <dbReference type="Proteomes" id="UP000000310"/>
    </source>
</evidence>
<evidence type="ECO:0000256" key="3">
    <source>
        <dbReference type="ARBA" id="ARBA00022691"/>
    </source>
</evidence>
<dbReference type="CDD" id="cd02440">
    <property type="entry name" value="AdoMet_MTases"/>
    <property type="match status" value="1"/>
</dbReference>
<dbReference type="OrthoDB" id="9810297at2"/>
<reference evidence="8" key="2">
    <citation type="submission" date="2011-02" db="EMBL/GenBank/DDBJ databases">
        <title>The complete genome of Pedobacter saltans DSM 12145.</title>
        <authorList>
            <consortium name="US DOE Joint Genome Institute (JGI-PGF)"/>
            <person name="Lucas S."/>
            <person name="Copeland A."/>
            <person name="Lapidus A."/>
            <person name="Bruce D."/>
            <person name="Goodwin L."/>
            <person name="Pitluck S."/>
            <person name="Kyrpides N."/>
            <person name="Mavromatis K."/>
            <person name="Pagani I."/>
            <person name="Ivanova N."/>
            <person name="Ovchinnikova G."/>
            <person name="Lu M."/>
            <person name="Detter J.C."/>
            <person name="Han C."/>
            <person name="Land M."/>
            <person name="Hauser L."/>
            <person name="Markowitz V."/>
            <person name="Cheng J.-F."/>
            <person name="Hugenholtz P."/>
            <person name="Woyke T."/>
            <person name="Wu D."/>
            <person name="Tindall B."/>
            <person name="Pomrenke H.G."/>
            <person name="Brambilla E."/>
            <person name="Klenk H.-P."/>
            <person name="Eisen J.A."/>
        </authorList>
    </citation>
    <scope>NUCLEOTIDE SEQUENCE [LARGE SCALE GENOMIC DNA]</scope>
    <source>
        <strain evidence="8">ATCC 51119 / DSM 12145 / JCM 21818 / LMG 10337 / NBRC 100064 / NCIMB 13643</strain>
    </source>
</reference>
<comment type="caution">
    <text evidence="5">Lacks conserved residue(s) required for the propagation of feature annotation.</text>
</comment>
<dbReference type="EMBL" id="CP002545">
    <property type="protein sequence ID" value="ADY52489.1"/>
    <property type="molecule type" value="Genomic_DNA"/>
</dbReference>
<accession>F0S9D9</accession>
<dbReference type="eggNOG" id="COG0144">
    <property type="taxonomic scope" value="Bacteria"/>
</dbReference>
<evidence type="ECO:0000256" key="4">
    <source>
        <dbReference type="ARBA" id="ARBA00022884"/>
    </source>
</evidence>
<dbReference type="GO" id="GO:0003723">
    <property type="term" value="F:RNA binding"/>
    <property type="evidence" value="ECO:0007669"/>
    <property type="project" value="UniProtKB-UniRule"/>
</dbReference>
<keyword evidence="4 5" id="KW-0694">RNA-binding</keyword>
<dbReference type="GO" id="GO:0001510">
    <property type="term" value="P:RNA methylation"/>
    <property type="evidence" value="ECO:0007669"/>
    <property type="project" value="InterPro"/>
</dbReference>
<feature type="domain" description="SAM-dependent MTase RsmB/NOP-type" evidence="6">
    <location>
        <begin position="120"/>
        <end position="387"/>
    </location>
</feature>
<feature type="binding site" evidence="5">
    <location>
        <position position="268"/>
    </location>
    <ligand>
        <name>S-adenosyl-L-methionine</name>
        <dbReference type="ChEBI" id="CHEBI:59789"/>
    </ligand>
</feature>
<dbReference type="Gene3D" id="3.40.50.150">
    <property type="entry name" value="Vaccinia Virus protein VP39"/>
    <property type="match status" value="1"/>
</dbReference>
<evidence type="ECO:0000259" key="6">
    <source>
        <dbReference type="PROSITE" id="PS51686"/>
    </source>
</evidence>
<feature type="binding site" evidence="5">
    <location>
        <position position="288"/>
    </location>
    <ligand>
        <name>S-adenosyl-L-methionine</name>
        <dbReference type="ChEBI" id="CHEBI:59789"/>
    </ligand>
</feature>
<comment type="similarity">
    <text evidence="5">Belongs to the class I-like SAM-binding methyltransferase superfamily. RsmB/NOP family.</text>
</comment>
<dbReference type="InterPro" id="IPR023267">
    <property type="entry name" value="RCMT"/>
</dbReference>
<dbReference type="KEGG" id="psn:Pedsa_1936"/>
<dbReference type="AlphaFoldDB" id="F0S9D9"/>